<evidence type="ECO:0000313" key="2">
    <source>
        <dbReference type="Proteomes" id="UP000298460"/>
    </source>
</evidence>
<gene>
    <name evidence="1" type="ORF">E4K67_20390</name>
</gene>
<dbReference type="RefSeq" id="WP_135550094.1">
    <property type="nucleotide sequence ID" value="NZ_SPQQ01000008.1"/>
</dbReference>
<dbReference type="EMBL" id="SPQQ01000008">
    <property type="protein sequence ID" value="TGE36298.1"/>
    <property type="molecule type" value="Genomic_DNA"/>
</dbReference>
<sequence>MRRLKVFKGGKSGKILDIGGIKGVGSSFHSNSMVDFAKFLYGSEYVCGHNILNHDLKYIRKALIYAGLANVFQIIDTFLS</sequence>
<protein>
    <submittedName>
        <fullName evidence="1">Uncharacterized protein</fullName>
    </submittedName>
</protein>
<name>A0A4Z0R0M1_9FIRM</name>
<dbReference type="Proteomes" id="UP000298460">
    <property type="component" value="Unassembled WGS sequence"/>
</dbReference>
<proteinExistence type="predicted"/>
<dbReference type="AlphaFoldDB" id="A0A4Z0R0M1"/>
<comment type="caution">
    <text evidence="1">The sequence shown here is derived from an EMBL/GenBank/DDBJ whole genome shotgun (WGS) entry which is preliminary data.</text>
</comment>
<keyword evidence="2" id="KW-1185">Reference proteome</keyword>
<evidence type="ECO:0000313" key="1">
    <source>
        <dbReference type="EMBL" id="TGE36298.1"/>
    </source>
</evidence>
<organism evidence="1 2">
    <name type="scientific">Desulfosporosinus fructosivorans</name>
    <dbReference type="NCBI Taxonomy" id="2018669"/>
    <lineage>
        <taxon>Bacteria</taxon>
        <taxon>Bacillati</taxon>
        <taxon>Bacillota</taxon>
        <taxon>Clostridia</taxon>
        <taxon>Eubacteriales</taxon>
        <taxon>Desulfitobacteriaceae</taxon>
        <taxon>Desulfosporosinus</taxon>
    </lineage>
</organism>
<reference evidence="1 2" key="1">
    <citation type="submission" date="2019-03" db="EMBL/GenBank/DDBJ databases">
        <title>Draft Genome Sequence of Desulfosporosinus fructosivorans Strain 63.6F, Isolated from Marine Sediment in the Baltic Sea.</title>
        <authorList>
            <person name="Hausmann B."/>
            <person name="Vandieken V."/>
            <person name="Pjevac P."/>
            <person name="Schreck K."/>
            <person name="Herbold C.W."/>
            <person name="Loy A."/>
        </authorList>
    </citation>
    <scope>NUCLEOTIDE SEQUENCE [LARGE SCALE GENOMIC DNA]</scope>
    <source>
        <strain evidence="1 2">63.6F</strain>
    </source>
</reference>
<accession>A0A4Z0R0M1</accession>